<dbReference type="AlphaFoldDB" id="A0A1B9DL26"/>
<organism evidence="2 4">
    <name type="scientific">Flavobacterium glycines</name>
    <dbReference type="NCBI Taxonomy" id="551990"/>
    <lineage>
        <taxon>Bacteria</taxon>
        <taxon>Pseudomonadati</taxon>
        <taxon>Bacteroidota</taxon>
        <taxon>Flavobacteriia</taxon>
        <taxon>Flavobacteriales</taxon>
        <taxon>Flavobacteriaceae</taxon>
        <taxon>Flavobacterium</taxon>
    </lineage>
</organism>
<evidence type="ECO:0000313" key="1">
    <source>
        <dbReference type="EMBL" id="GEL11543.1"/>
    </source>
</evidence>
<dbReference type="EMBL" id="LVEO01000022">
    <property type="protein sequence ID" value="OCB70410.1"/>
    <property type="molecule type" value="Genomic_DNA"/>
</dbReference>
<evidence type="ECO:0000313" key="2">
    <source>
        <dbReference type="EMBL" id="OCB70410.1"/>
    </source>
</evidence>
<dbReference type="Proteomes" id="UP000182367">
    <property type="component" value="Unassembled WGS sequence"/>
</dbReference>
<dbReference type="EMBL" id="BJVF01000005">
    <property type="protein sequence ID" value="GEL11543.1"/>
    <property type="molecule type" value="Genomic_DNA"/>
</dbReference>
<reference evidence="3 5" key="3">
    <citation type="submission" date="2016-10" db="EMBL/GenBank/DDBJ databases">
        <authorList>
            <person name="Varghese N."/>
            <person name="Submissions S."/>
        </authorList>
    </citation>
    <scope>NUCLEOTIDE SEQUENCE [LARGE SCALE GENOMIC DNA]</scope>
    <source>
        <strain evidence="3 5">Gm-149</strain>
    </source>
</reference>
<dbReference type="Proteomes" id="UP000093226">
    <property type="component" value="Unassembled WGS sequence"/>
</dbReference>
<name>A0A1B9DL26_9FLAO</name>
<accession>A0A1B9DL26</accession>
<evidence type="ECO:0000313" key="3">
    <source>
        <dbReference type="EMBL" id="SDJ75631.1"/>
    </source>
</evidence>
<dbReference type="EMBL" id="FNEO01000006">
    <property type="protein sequence ID" value="SDJ75631.1"/>
    <property type="molecule type" value="Genomic_DNA"/>
</dbReference>
<protein>
    <submittedName>
        <fullName evidence="2">Uncharacterized protein</fullName>
    </submittedName>
</protein>
<evidence type="ECO:0000313" key="4">
    <source>
        <dbReference type="Proteomes" id="UP000093226"/>
    </source>
</evidence>
<proteinExistence type="predicted"/>
<gene>
    <name evidence="2" type="ORF">FBGL_12670</name>
    <name evidence="1" type="ORF">FGL01_22820</name>
    <name evidence="3" type="ORF">SAMN05192550_2747</name>
</gene>
<dbReference type="Proteomes" id="UP000321579">
    <property type="component" value="Unassembled WGS sequence"/>
</dbReference>
<evidence type="ECO:0000313" key="5">
    <source>
        <dbReference type="Proteomes" id="UP000182367"/>
    </source>
</evidence>
<keyword evidence="5" id="KW-1185">Reference proteome</keyword>
<comment type="caution">
    <text evidence="2">The sequence shown here is derived from an EMBL/GenBank/DDBJ whole genome shotgun (WGS) entry which is preliminary data.</text>
</comment>
<reference evidence="2" key="2">
    <citation type="submission" date="2016-03" db="EMBL/GenBank/DDBJ databases">
        <authorList>
            <person name="Ploux O."/>
        </authorList>
    </citation>
    <scope>NUCLEOTIDE SEQUENCE</scope>
    <source>
        <strain evidence="2">NBRC 105008</strain>
    </source>
</reference>
<sequence length="70" mass="8088">MKTIKIIDCNNNEQNLNVDKIYNVSSYEPGFKQPAITEISLHEKDDTHPFAVFKTYESVNSLLLRLEACR</sequence>
<evidence type="ECO:0000313" key="6">
    <source>
        <dbReference type="Proteomes" id="UP000321579"/>
    </source>
</evidence>
<reference evidence="4" key="1">
    <citation type="submission" date="2016-03" db="EMBL/GenBank/DDBJ databases">
        <title>Draft genome sequence of Paenibacillus glacialis DSM 22343.</title>
        <authorList>
            <person name="Shin S.-K."/>
            <person name="Yi H."/>
        </authorList>
    </citation>
    <scope>NUCLEOTIDE SEQUENCE [LARGE SCALE GENOMIC DNA]</scope>
    <source>
        <strain evidence="4">NBRC 105008</strain>
    </source>
</reference>
<reference evidence="1 6" key="4">
    <citation type="submission" date="2019-07" db="EMBL/GenBank/DDBJ databases">
        <title>Whole genome shotgun sequence of Flavobacterium glycines NBRC 105008.</title>
        <authorList>
            <person name="Hosoyama A."/>
            <person name="Uohara A."/>
            <person name="Ohji S."/>
            <person name="Ichikawa N."/>
        </authorList>
    </citation>
    <scope>NUCLEOTIDE SEQUENCE [LARGE SCALE GENOMIC DNA]</scope>
    <source>
        <strain evidence="1 6">NBRC 105008</strain>
    </source>
</reference>